<dbReference type="PATRIC" id="fig|153151.4.peg.661"/>
<dbReference type="RefSeq" id="WP_062678618.1">
    <property type="nucleotide sequence ID" value="NZ_LQYW01000119.1"/>
</dbReference>
<organism evidence="1 2">
    <name type="scientific">Parageobacillus toebii</name>
    <dbReference type="NCBI Taxonomy" id="153151"/>
    <lineage>
        <taxon>Bacteria</taxon>
        <taxon>Bacillati</taxon>
        <taxon>Bacillota</taxon>
        <taxon>Bacilli</taxon>
        <taxon>Bacillales</taxon>
        <taxon>Anoxybacillaceae</taxon>
        <taxon>Parageobacillus</taxon>
    </lineage>
</organism>
<dbReference type="EMBL" id="LQYW01000119">
    <property type="protein sequence ID" value="KYD26551.1"/>
    <property type="molecule type" value="Genomic_DNA"/>
</dbReference>
<dbReference type="AlphaFoldDB" id="A0A150MQ25"/>
<dbReference type="Proteomes" id="UP000075324">
    <property type="component" value="Unassembled WGS sequence"/>
</dbReference>
<evidence type="ECO:0000313" key="1">
    <source>
        <dbReference type="EMBL" id="KYD26551.1"/>
    </source>
</evidence>
<dbReference type="CDD" id="cd09748">
    <property type="entry name" value="Cmr3_III-B"/>
    <property type="match status" value="1"/>
</dbReference>
<protein>
    <recommendedName>
        <fullName evidence="3">CRISPR-associated RAMP Cmr3</fullName>
    </recommendedName>
</protein>
<dbReference type="NCBIfam" id="TIGR01888">
    <property type="entry name" value="cas_cmr3"/>
    <property type="match status" value="1"/>
</dbReference>
<sequence length="369" mass="42101">MKISIKPLDTLFFRDGKPFSMGEDVVAQSIFPPPPSVFYGAIRGAYFGQFPHEFDHDVLNTPNDPTHKLHVKGIYLYDDSIIFPIPLDVVIASEDAEHRAYLLQRTPLNFYSNYPFQQILAPTDSTTIYRSAEGKYIRRKELERYLSGNLKSDEKGKYINYISKQIAETETKVGIAIDPRTKKAEESKLYRIGMKRLDEDVKFLIHFVGLDNMEKTGILRLGGEGKVAVYEQEDVSTEIKAPEFSEESGLFKLYFATPAYFANGWLPGWINRKTMKGEYKGVELELITAAVGKYLSLGGFDMKKRYPKPMRRFVGAGSVYYFKTDPRDMDKIIELFHNQCISDHSNDEELSYAQQGFGLCYVGKVGGER</sequence>
<evidence type="ECO:0000313" key="2">
    <source>
        <dbReference type="Proteomes" id="UP000075324"/>
    </source>
</evidence>
<dbReference type="Gene3D" id="3.30.70.2940">
    <property type="match status" value="1"/>
</dbReference>
<reference evidence="1 2" key="1">
    <citation type="submission" date="2016-01" db="EMBL/GenBank/DDBJ databases">
        <title>Draft Genome Sequences of Seven Thermophilic Sporeformers Isolated from Foods.</title>
        <authorList>
            <person name="Berendsen E.M."/>
            <person name="Wells-Bennik M.H."/>
            <person name="Krawcyk A.O."/>
            <person name="De Jong A."/>
            <person name="Holsappel S."/>
            <person name="Eijlander R.T."/>
            <person name="Kuipers O.P."/>
        </authorList>
    </citation>
    <scope>NUCLEOTIDE SEQUENCE [LARGE SCALE GENOMIC DNA]</scope>
    <source>
        <strain evidence="1 2">B4110</strain>
    </source>
</reference>
<proteinExistence type="predicted"/>
<gene>
    <name evidence="1" type="ORF">B4110_3784</name>
</gene>
<name>A0A150MQ25_9BACL</name>
<dbReference type="InterPro" id="IPR019117">
    <property type="entry name" value="CRISPR-assoc_protein_Cmr3"/>
</dbReference>
<dbReference type="Gene3D" id="2.60.40.4350">
    <property type="match status" value="1"/>
</dbReference>
<accession>A0A150MQ25</accession>
<dbReference type="InterPro" id="IPR010165">
    <property type="entry name" value="CRISPR-Cmr3_IIIB"/>
</dbReference>
<evidence type="ECO:0008006" key="3">
    <source>
        <dbReference type="Google" id="ProtNLM"/>
    </source>
</evidence>
<dbReference type="Pfam" id="PF09700">
    <property type="entry name" value="Cas_Cmr3"/>
    <property type="match status" value="1"/>
</dbReference>
<comment type="caution">
    <text evidence="1">The sequence shown here is derived from an EMBL/GenBank/DDBJ whole genome shotgun (WGS) entry which is preliminary data.</text>
</comment>